<protein>
    <submittedName>
        <fullName evidence="7">Putative ABC transporter ATP-binding protein</fullName>
    </submittedName>
</protein>
<evidence type="ECO:0000256" key="4">
    <source>
        <dbReference type="ARBA" id="ARBA00022840"/>
    </source>
</evidence>
<reference evidence="7 8" key="2">
    <citation type="journal article" date="2006" name="Environ. Microbiol.">
        <title>Sequence analysis of three plasmids harboured in Rhodococcus erythropolis strain PR4.</title>
        <authorList>
            <person name="Sekine M."/>
            <person name="Tanikawa S."/>
            <person name="Omata S."/>
            <person name="Saito M."/>
            <person name="Fujisawa T."/>
            <person name="Tsukatani N."/>
            <person name="Tajima T."/>
            <person name="Sekigawa T."/>
            <person name="Kosugi H."/>
            <person name="Matsuo Y."/>
            <person name="Nishiko R."/>
            <person name="Imamura K."/>
            <person name="Ito M."/>
            <person name="Narita H."/>
            <person name="Tago S."/>
            <person name="Fujita N."/>
            <person name="Harayama S."/>
        </authorList>
    </citation>
    <scope>NUCLEOTIDE SEQUENCE [LARGE SCALE GENOMIC DNA]</scope>
    <source>
        <strain evidence="8">PR4 / NBRC 100887</strain>
    </source>
</reference>
<dbReference type="InterPro" id="IPR003439">
    <property type="entry name" value="ABC_transporter-like_ATP-bd"/>
</dbReference>
<dbReference type="KEGG" id="rer:RER_41190"/>
<sequence length="338" mass="34894">MTNTAMGSFSAPIEIRGLTKTFKAARAVNDLSFDVQAGSITGFLGPNGSGKTTTLRMLLGLVSPTSGSATINGTPMRLLSNPARTVGAVLDVGSLHPKRTALGHLEIYAAAIGTPTQRAAQVLDMVGLSSVGAHKTGTFSLGMRQRLILATAMLGDPEILVLDEPANGLDPEGMAWLRQFLQTFAGSGRTVLISSHALREVEATVDSVVIVSAGSLVYQGTMDELRRSQRSRLLVSCSNPALLATALAARGIIDAQITQDGRLAVGGTDTSVLPPVASAAGVTIFGVATEGADLEQLFLAMTTPQYAVPQVGYHRPPGPGSGPGYYGPAAYGPSGGHR</sequence>
<dbReference type="GO" id="GO:0016887">
    <property type="term" value="F:ATP hydrolysis activity"/>
    <property type="evidence" value="ECO:0007669"/>
    <property type="project" value="InterPro"/>
</dbReference>
<keyword evidence="2" id="KW-0813">Transport</keyword>
<dbReference type="SUPFAM" id="SSF52540">
    <property type="entry name" value="P-loop containing nucleoside triphosphate hydrolases"/>
    <property type="match status" value="1"/>
</dbReference>
<dbReference type="EMBL" id="AP008957">
    <property type="protein sequence ID" value="BAH34827.1"/>
    <property type="molecule type" value="Genomic_DNA"/>
</dbReference>
<dbReference type="PANTHER" id="PTHR43335:SF4">
    <property type="entry name" value="ABC TRANSPORTER, ATP-BINDING PROTEIN"/>
    <property type="match status" value="1"/>
</dbReference>
<dbReference type="InterPro" id="IPR003593">
    <property type="entry name" value="AAA+_ATPase"/>
</dbReference>
<dbReference type="InterPro" id="IPR027417">
    <property type="entry name" value="P-loop_NTPase"/>
</dbReference>
<dbReference type="eggNOG" id="COG1131">
    <property type="taxonomic scope" value="Bacteria"/>
</dbReference>
<accession>C1A2J2</accession>
<dbReference type="GO" id="GO:0005524">
    <property type="term" value="F:ATP binding"/>
    <property type="evidence" value="ECO:0007669"/>
    <property type="project" value="UniProtKB-KW"/>
</dbReference>
<gene>
    <name evidence="7" type="ordered locus">RER_41190</name>
</gene>
<evidence type="ECO:0000256" key="3">
    <source>
        <dbReference type="ARBA" id="ARBA00022741"/>
    </source>
</evidence>
<comment type="similarity">
    <text evidence="1">Belongs to the ABC transporter superfamily.</text>
</comment>
<evidence type="ECO:0000256" key="1">
    <source>
        <dbReference type="ARBA" id="ARBA00005417"/>
    </source>
</evidence>
<reference evidence="8" key="1">
    <citation type="submission" date="2005-03" db="EMBL/GenBank/DDBJ databases">
        <title>Comparison of the complete genome sequences of Rhodococcus erythropolis PR4 and Rhodococcus opacus B4.</title>
        <authorList>
            <person name="Takarada H."/>
            <person name="Sekine M."/>
            <person name="Hosoyama A."/>
            <person name="Yamada R."/>
            <person name="Fujisawa T."/>
            <person name="Omata S."/>
            <person name="Shimizu A."/>
            <person name="Tsukatani N."/>
            <person name="Tanikawa S."/>
            <person name="Fujita N."/>
            <person name="Harayama S."/>
        </authorList>
    </citation>
    <scope>NUCLEOTIDE SEQUENCE [LARGE SCALE GENOMIC DNA]</scope>
    <source>
        <strain evidence="8">PR4 / NBRC 100887</strain>
    </source>
</reference>
<evidence type="ECO:0000256" key="2">
    <source>
        <dbReference type="ARBA" id="ARBA00022448"/>
    </source>
</evidence>
<dbReference type="PROSITE" id="PS00211">
    <property type="entry name" value="ABC_TRANSPORTER_1"/>
    <property type="match status" value="1"/>
</dbReference>
<keyword evidence="3" id="KW-0547">Nucleotide-binding</keyword>
<dbReference type="HOGENOM" id="CLU_000604_1_2_11"/>
<dbReference type="PANTHER" id="PTHR43335">
    <property type="entry name" value="ABC TRANSPORTER, ATP-BINDING PROTEIN"/>
    <property type="match status" value="1"/>
</dbReference>
<feature type="region of interest" description="Disordered" evidence="5">
    <location>
        <begin position="317"/>
        <end position="338"/>
    </location>
</feature>
<evidence type="ECO:0000313" key="7">
    <source>
        <dbReference type="EMBL" id="BAH34827.1"/>
    </source>
</evidence>
<dbReference type="Gene3D" id="3.40.50.300">
    <property type="entry name" value="P-loop containing nucleotide triphosphate hydrolases"/>
    <property type="match status" value="1"/>
</dbReference>
<name>C1A2J2_RHOE4</name>
<dbReference type="Proteomes" id="UP000002204">
    <property type="component" value="Chromosome"/>
</dbReference>
<evidence type="ECO:0000259" key="6">
    <source>
        <dbReference type="PROSITE" id="PS50893"/>
    </source>
</evidence>
<dbReference type="InterPro" id="IPR017871">
    <property type="entry name" value="ABC_transporter-like_CS"/>
</dbReference>
<keyword evidence="4 7" id="KW-0067">ATP-binding</keyword>
<dbReference type="Pfam" id="PF00005">
    <property type="entry name" value="ABC_tran"/>
    <property type="match status" value="1"/>
</dbReference>
<evidence type="ECO:0000256" key="5">
    <source>
        <dbReference type="SAM" id="MobiDB-lite"/>
    </source>
</evidence>
<dbReference type="SMART" id="SM00382">
    <property type="entry name" value="AAA"/>
    <property type="match status" value="1"/>
</dbReference>
<feature type="domain" description="ABC transporter" evidence="6">
    <location>
        <begin position="13"/>
        <end position="238"/>
    </location>
</feature>
<evidence type="ECO:0000313" key="8">
    <source>
        <dbReference type="Proteomes" id="UP000002204"/>
    </source>
</evidence>
<organism evidence="7 8">
    <name type="scientific">Rhodococcus erythropolis (strain PR4 / NBRC 100887)</name>
    <dbReference type="NCBI Taxonomy" id="234621"/>
    <lineage>
        <taxon>Bacteria</taxon>
        <taxon>Bacillati</taxon>
        <taxon>Actinomycetota</taxon>
        <taxon>Actinomycetes</taxon>
        <taxon>Mycobacteriales</taxon>
        <taxon>Nocardiaceae</taxon>
        <taxon>Rhodococcus</taxon>
        <taxon>Rhodococcus erythropolis group</taxon>
    </lineage>
</organism>
<proteinExistence type="inferred from homology"/>
<dbReference type="PROSITE" id="PS50893">
    <property type="entry name" value="ABC_TRANSPORTER_2"/>
    <property type="match status" value="1"/>
</dbReference>
<dbReference type="AlphaFoldDB" id="C1A2J2"/>